<dbReference type="GO" id="GO:0042054">
    <property type="term" value="F:histone methyltransferase activity"/>
    <property type="evidence" value="ECO:0007669"/>
    <property type="project" value="InterPro"/>
</dbReference>
<reference evidence="19" key="2">
    <citation type="submission" date="2025-08" db="UniProtKB">
        <authorList>
            <consortium name="Ensembl"/>
        </authorList>
    </citation>
    <scope>IDENTIFICATION</scope>
</reference>
<evidence type="ECO:0000259" key="18">
    <source>
        <dbReference type="PROSITE" id="PS50280"/>
    </source>
</evidence>
<feature type="domain" description="C2H2-type" evidence="17">
    <location>
        <begin position="795"/>
        <end position="819"/>
    </location>
</feature>
<dbReference type="GO" id="GO:0010468">
    <property type="term" value="P:regulation of gene expression"/>
    <property type="evidence" value="ECO:0007669"/>
    <property type="project" value="TreeGrafter"/>
</dbReference>
<keyword evidence="8" id="KW-0677">Repeat</keyword>
<comment type="function">
    <text evidence="1">May be involved in transcriptional regulation.</text>
</comment>
<dbReference type="FunFam" id="3.30.160.60:FF:000100">
    <property type="entry name" value="Zinc finger 45-like"/>
    <property type="match status" value="2"/>
</dbReference>
<evidence type="ECO:0000313" key="20">
    <source>
        <dbReference type="Proteomes" id="UP000694397"/>
    </source>
</evidence>
<evidence type="ECO:0000256" key="10">
    <source>
        <dbReference type="ARBA" id="ARBA00022833"/>
    </source>
</evidence>
<reference evidence="19 20" key="1">
    <citation type="submission" date="2019-04" db="EMBL/GenBank/DDBJ databases">
        <authorList>
            <consortium name="Wellcome Sanger Institute Data Sharing"/>
        </authorList>
    </citation>
    <scope>NUCLEOTIDE SEQUENCE [LARGE SCALE GENOMIC DNA]</scope>
</reference>
<dbReference type="InterPro" id="IPR036236">
    <property type="entry name" value="Znf_C2H2_sf"/>
</dbReference>
<dbReference type="InterPro" id="IPR001214">
    <property type="entry name" value="SET_dom"/>
</dbReference>
<dbReference type="GO" id="GO:0032259">
    <property type="term" value="P:methylation"/>
    <property type="evidence" value="ECO:0007669"/>
    <property type="project" value="UniProtKB-KW"/>
</dbReference>
<dbReference type="Pfam" id="PF21549">
    <property type="entry name" value="PRDM2_PR"/>
    <property type="match status" value="1"/>
</dbReference>
<dbReference type="PROSITE" id="PS00028">
    <property type="entry name" value="ZINC_FINGER_C2H2_1"/>
    <property type="match status" value="13"/>
</dbReference>
<comment type="similarity">
    <text evidence="3">Belongs to the krueppel C2H2-type zinc-finger protein family.</text>
</comment>
<evidence type="ECO:0000256" key="14">
    <source>
        <dbReference type="ARBA" id="ARBA00023242"/>
    </source>
</evidence>
<evidence type="ECO:0000256" key="4">
    <source>
        <dbReference type="ARBA" id="ARBA00022603"/>
    </source>
</evidence>
<protein>
    <recommendedName>
        <fullName evidence="21">Histone-lysine N-methyltransferase PRDM9-like</fullName>
    </recommendedName>
</protein>
<keyword evidence="7" id="KW-0479">Metal-binding</keyword>
<keyword evidence="13" id="KW-0804">Transcription</keyword>
<dbReference type="Pfam" id="PF00096">
    <property type="entry name" value="zf-C2H2"/>
    <property type="match status" value="9"/>
</dbReference>
<keyword evidence="4" id="KW-0489">Methyltransferase</keyword>
<dbReference type="SUPFAM" id="SSF57667">
    <property type="entry name" value="beta-beta-alpha zinc fingers"/>
    <property type="match status" value="7"/>
</dbReference>
<keyword evidence="5" id="KW-0808">Transferase</keyword>
<evidence type="ECO:0008006" key="21">
    <source>
        <dbReference type="Google" id="ProtNLM"/>
    </source>
</evidence>
<dbReference type="InterPro" id="IPR013087">
    <property type="entry name" value="Znf_C2H2_type"/>
</dbReference>
<feature type="domain" description="C2H2-type" evidence="17">
    <location>
        <begin position="390"/>
        <end position="417"/>
    </location>
</feature>
<keyword evidence="9 15" id="KW-0863">Zinc-finger</keyword>
<keyword evidence="6" id="KW-0949">S-adenosyl-L-methionine</keyword>
<feature type="domain" description="C2H2-type" evidence="17">
    <location>
        <begin position="683"/>
        <end position="710"/>
    </location>
</feature>
<evidence type="ECO:0000256" key="6">
    <source>
        <dbReference type="ARBA" id="ARBA00022691"/>
    </source>
</evidence>
<evidence type="ECO:0000256" key="16">
    <source>
        <dbReference type="SAM" id="MobiDB-lite"/>
    </source>
</evidence>
<dbReference type="Ensembl" id="ENSSFOT00015038813.1">
    <property type="protein sequence ID" value="ENSSFOP00015075153.1"/>
    <property type="gene ID" value="ENSSFOG00015031525.1"/>
</dbReference>
<feature type="domain" description="C2H2-type" evidence="17">
    <location>
        <begin position="296"/>
        <end position="323"/>
    </location>
</feature>
<dbReference type="PANTHER" id="PTHR16515">
    <property type="entry name" value="PR DOMAIN ZINC FINGER PROTEIN"/>
    <property type="match status" value="1"/>
</dbReference>
<feature type="domain" description="C2H2-type" evidence="17">
    <location>
        <begin position="570"/>
        <end position="597"/>
    </location>
</feature>
<keyword evidence="11" id="KW-0805">Transcription regulation</keyword>
<evidence type="ECO:0000256" key="5">
    <source>
        <dbReference type="ARBA" id="ARBA00022679"/>
    </source>
</evidence>
<dbReference type="GO" id="GO:0003677">
    <property type="term" value="F:DNA binding"/>
    <property type="evidence" value="ECO:0007669"/>
    <property type="project" value="UniProtKB-KW"/>
</dbReference>
<feature type="compositionally biased region" description="Low complexity" evidence="16">
    <location>
        <begin position="440"/>
        <end position="457"/>
    </location>
</feature>
<proteinExistence type="inferred from homology"/>
<evidence type="ECO:0000259" key="17">
    <source>
        <dbReference type="PROSITE" id="PS50157"/>
    </source>
</evidence>
<evidence type="ECO:0000256" key="15">
    <source>
        <dbReference type="PROSITE-ProRule" id="PRU00042"/>
    </source>
</evidence>
<comment type="subcellular location">
    <subcellularLocation>
        <location evidence="2">Nucleus</location>
    </subcellularLocation>
</comment>
<organism evidence="19 20">
    <name type="scientific">Scleropages formosus</name>
    <name type="common">Asian bonytongue</name>
    <name type="synonym">Osteoglossum formosum</name>
    <dbReference type="NCBI Taxonomy" id="113540"/>
    <lineage>
        <taxon>Eukaryota</taxon>
        <taxon>Metazoa</taxon>
        <taxon>Chordata</taxon>
        <taxon>Craniata</taxon>
        <taxon>Vertebrata</taxon>
        <taxon>Euteleostomi</taxon>
        <taxon>Actinopterygii</taxon>
        <taxon>Neopterygii</taxon>
        <taxon>Teleostei</taxon>
        <taxon>Osteoglossocephala</taxon>
        <taxon>Osteoglossomorpha</taxon>
        <taxon>Osteoglossiformes</taxon>
        <taxon>Osteoglossidae</taxon>
        <taxon>Scleropages</taxon>
    </lineage>
</organism>
<evidence type="ECO:0000256" key="7">
    <source>
        <dbReference type="ARBA" id="ARBA00022723"/>
    </source>
</evidence>
<evidence type="ECO:0000256" key="9">
    <source>
        <dbReference type="ARBA" id="ARBA00022771"/>
    </source>
</evidence>
<feature type="domain" description="C2H2-type" evidence="17">
    <location>
        <begin position="767"/>
        <end position="794"/>
    </location>
</feature>
<feature type="domain" description="C2H2-type" evidence="17">
    <location>
        <begin position="216"/>
        <end position="244"/>
    </location>
</feature>
<dbReference type="FunFam" id="3.30.160.60:FF:000198">
    <property type="entry name" value="zinc finger protein 10 isoform X1"/>
    <property type="match status" value="1"/>
</dbReference>
<feature type="domain" description="C2H2-type" evidence="17">
    <location>
        <begin position="711"/>
        <end position="738"/>
    </location>
</feature>
<dbReference type="GeneTree" id="ENSGT00950000183052"/>
<feature type="domain" description="C2H2-type" evidence="17">
    <location>
        <begin position="353"/>
        <end position="380"/>
    </location>
</feature>
<evidence type="ECO:0000256" key="13">
    <source>
        <dbReference type="ARBA" id="ARBA00023163"/>
    </source>
</evidence>
<dbReference type="CDD" id="cd19193">
    <property type="entry name" value="PR-SET_PRDM7_9"/>
    <property type="match status" value="1"/>
</dbReference>
<dbReference type="PROSITE" id="PS50280">
    <property type="entry name" value="SET"/>
    <property type="match status" value="1"/>
</dbReference>
<feature type="domain" description="C2H2-type" evidence="17">
    <location>
        <begin position="324"/>
        <end position="352"/>
    </location>
</feature>
<feature type="domain" description="C2H2-type" evidence="17">
    <location>
        <begin position="485"/>
        <end position="512"/>
    </location>
</feature>
<keyword evidence="12" id="KW-0238">DNA-binding</keyword>
<reference evidence="19" key="3">
    <citation type="submission" date="2025-09" db="UniProtKB">
        <authorList>
            <consortium name="Ensembl"/>
        </authorList>
    </citation>
    <scope>IDENTIFICATION</scope>
</reference>
<dbReference type="PANTHER" id="PTHR16515:SF49">
    <property type="entry name" value="GASTRULA ZINC FINGER PROTEIN XLCGF49.1-LIKE-RELATED"/>
    <property type="match status" value="1"/>
</dbReference>
<evidence type="ECO:0000256" key="12">
    <source>
        <dbReference type="ARBA" id="ARBA00023125"/>
    </source>
</evidence>
<dbReference type="OrthoDB" id="9439903at2759"/>
<evidence type="ECO:0000256" key="8">
    <source>
        <dbReference type="ARBA" id="ARBA00022737"/>
    </source>
</evidence>
<dbReference type="InterPro" id="IPR046341">
    <property type="entry name" value="SET_dom_sf"/>
</dbReference>
<dbReference type="FunFam" id="3.30.160.60:FF:000358">
    <property type="entry name" value="zinc finger protein 24"/>
    <property type="match status" value="2"/>
</dbReference>
<dbReference type="FunFam" id="3.30.160.60:FF:001101">
    <property type="entry name" value="Zinc finger protein 408"/>
    <property type="match status" value="1"/>
</dbReference>
<dbReference type="InterPro" id="IPR050331">
    <property type="entry name" value="Zinc_finger"/>
</dbReference>
<dbReference type="Proteomes" id="UP000694397">
    <property type="component" value="Chromosome 25"/>
</dbReference>
<evidence type="ECO:0000313" key="19">
    <source>
        <dbReference type="Ensembl" id="ENSSFOP00015075153.1"/>
    </source>
</evidence>
<dbReference type="FunFam" id="3.30.160.60:FF:002343">
    <property type="entry name" value="Zinc finger protein 33A"/>
    <property type="match status" value="2"/>
</dbReference>
<keyword evidence="14" id="KW-0539">Nucleus</keyword>
<evidence type="ECO:0000256" key="1">
    <source>
        <dbReference type="ARBA" id="ARBA00003767"/>
    </source>
</evidence>
<evidence type="ECO:0000256" key="11">
    <source>
        <dbReference type="ARBA" id="ARBA00023015"/>
    </source>
</evidence>
<dbReference type="InterPro" id="IPR044417">
    <property type="entry name" value="PRDM7_9_PR-SET"/>
</dbReference>
<dbReference type="FunFam" id="3.30.160.60:FF:000065">
    <property type="entry name" value="B-cell CLL/lymphoma 6, member B"/>
    <property type="match status" value="1"/>
</dbReference>
<dbReference type="SUPFAM" id="SSF82199">
    <property type="entry name" value="SET domain"/>
    <property type="match status" value="1"/>
</dbReference>
<feature type="domain" description="C2H2-type" evidence="17">
    <location>
        <begin position="609"/>
        <end position="637"/>
    </location>
</feature>
<dbReference type="AlphaFoldDB" id="A0A8D0CJV9"/>
<dbReference type="GO" id="GO:0005634">
    <property type="term" value="C:nucleus"/>
    <property type="evidence" value="ECO:0007669"/>
    <property type="project" value="UniProtKB-SubCell"/>
</dbReference>
<dbReference type="Gene3D" id="2.170.270.10">
    <property type="entry name" value="SET domain"/>
    <property type="match status" value="1"/>
</dbReference>
<dbReference type="PROSITE" id="PS50157">
    <property type="entry name" value="ZINC_FINGER_C2H2_2"/>
    <property type="match status" value="15"/>
</dbReference>
<keyword evidence="10" id="KW-0862">Zinc</keyword>
<keyword evidence="20" id="KW-1185">Reference proteome</keyword>
<feature type="domain" description="C2H2-type" evidence="17">
    <location>
        <begin position="739"/>
        <end position="766"/>
    </location>
</feature>
<feature type="domain" description="C2H2-type" evidence="17">
    <location>
        <begin position="513"/>
        <end position="540"/>
    </location>
</feature>
<dbReference type="Gene3D" id="3.30.160.60">
    <property type="entry name" value="Classic Zinc Finger"/>
    <property type="match status" value="11"/>
</dbReference>
<accession>A0A8D0CJV9</accession>
<dbReference type="GO" id="GO:0008270">
    <property type="term" value="F:zinc ion binding"/>
    <property type="evidence" value="ECO:0007669"/>
    <property type="project" value="UniProtKB-KW"/>
</dbReference>
<feature type="domain" description="C2H2-type" evidence="17">
    <location>
        <begin position="541"/>
        <end position="569"/>
    </location>
</feature>
<feature type="region of interest" description="Disordered" evidence="16">
    <location>
        <begin position="439"/>
        <end position="465"/>
    </location>
</feature>
<evidence type="ECO:0000256" key="3">
    <source>
        <dbReference type="ARBA" id="ARBA00006991"/>
    </source>
</evidence>
<dbReference type="SMART" id="SM00355">
    <property type="entry name" value="ZnF_C2H2"/>
    <property type="match status" value="13"/>
</dbReference>
<feature type="domain" description="SET" evidence="18">
    <location>
        <begin position="73"/>
        <end position="187"/>
    </location>
</feature>
<dbReference type="SMART" id="SM00317">
    <property type="entry name" value="SET"/>
    <property type="match status" value="1"/>
</dbReference>
<sequence length="819" mass="92934">MYRIHFLQSPTLLPANCISFTVSVSLIFPPFPDCEECKSFYVDECETHGPPSFIPDSPAPLGAPQRALLTLPPGMMVSRSSIPEAGLGVFNQGETVPVGTHFGPYEGEVTTREEAIESSYSWVLCRKKNQFEYIDAKRDTHSNWMRYVNCARSEEEQNLVAFQHRGRVFYRCLRPILPGQELLLWHEDDYAKELGITWDYLWDKKCNPAGRSAEVFSCAYCQFSFSGEFNLNKHLKQSHSKEYAKLLESKTSPTHMQPTIASCRAAEINKNGNSFSHADTLAKSKPNAIQSGGTEFCCIRCGKSFTDSESLDAHRCTHSEEGLYPCLQCGKSFARSCHLKRHERTIHSKEKPYCCSRCGKCFGQAAGLKRHQQIHAGRKPIHKTVSSKVFRCSQCSFCFTAELKLQKHMKQHHLEETVKMHVAGLAASDTLTPPLECSKDSVLSDELPSPSLSASSSQITELRGAVRHSETTSALDGQQIDSGSYCCSRCRSSFSDPDHLKKHPCIPTQEGSYFCDSCGLNYINEQSLKGHKCTQSEDGPYCCPQCGKSFTRSCNLRRHERTIHTKEKPYYCTQCGKFFSQSAGLKRHQQIHVGMTPCSKNVEDLSRVFPCSQCSFSFTEERYLHKHLKRYHPEEHLKLLESTSVIETQTGHRKLCCKQCRKTFSCPKTLNSHKCIQPGGRLYLCSDCGKCFSWFYSLRQHQRIHTGEKPYSCTECGKGFVHSGQLNVHMRIHTGEKPFLCTECGESFRQSGDLKRHERKHSGVRPCRCTECGKSFSRPQSLKAHQLLHKGEKLYCCTQCGKRFARSWHLTRHYQKMHS</sequence>
<name>A0A8D0CJV9_SCLFO</name>
<evidence type="ECO:0000256" key="2">
    <source>
        <dbReference type="ARBA" id="ARBA00004123"/>
    </source>
</evidence>